<gene>
    <name evidence="2" type="ORF">V8G54_017978</name>
</gene>
<sequence>MTQSLMIASTTLKANSFQKQRSKVILTRCFDFSFALGHFNSKIDDILSALCCGESVGTSSVFSADLYPSLNNGFIQIKKTLDNIEAEAKSVTSDFPSLPSYNLVSSSTSCRLSSVDKTIPVDPLTPAKRRNNDKGSEMKETTSSTLKSLLSFTSTMMTKRITAETVNNEVIKKFTTQ</sequence>
<evidence type="ECO:0000313" key="2">
    <source>
        <dbReference type="EMBL" id="WVZ04632.1"/>
    </source>
</evidence>
<proteinExistence type="predicted"/>
<feature type="region of interest" description="Disordered" evidence="1">
    <location>
        <begin position="121"/>
        <end position="145"/>
    </location>
</feature>
<keyword evidence="3" id="KW-1185">Reference proteome</keyword>
<organism evidence="2 3">
    <name type="scientific">Vigna mungo</name>
    <name type="common">Black gram</name>
    <name type="synonym">Phaseolus mungo</name>
    <dbReference type="NCBI Taxonomy" id="3915"/>
    <lineage>
        <taxon>Eukaryota</taxon>
        <taxon>Viridiplantae</taxon>
        <taxon>Streptophyta</taxon>
        <taxon>Embryophyta</taxon>
        <taxon>Tracheophyta</taxon>
        <taxon>Spermatophyta</taxon>
        <taxon>Magnoliopsida</taxon>
        <taxon>eudicotyledons</taxon>
        <taxon>Gunneridae</taxon>
        <taxon>Pentapetalae</taxon>
        <taxon>rosids</taxon>
        <taxon>fabids</taxon>
        <taxon>Fabales</taxon>
        <taxon>Fabaceae</taxon>
        <taxon>Papilionoideae</taxon>
        <taxon>50 kb inversion clade</taxon>
        <taxon>NPAAA clade</taxon>
        <taxon>indigoferoid/millettioid clade</taxon>
        <taxon>Phaseoleae</taxon>
        <taxon>Vigna</taxon>
    </lineage>
</organism>
<name>A0AAQ3N822_VIGMU</name>
<evidence type="ECO:0000313" key="3">
    <source>
        <dbReference type="Proteomes" id="UP001374535"/>
    </source>
</evidence>
<feature type="compositionally biased region" description="Basic and acidic residues" evidence="1">
    <location>
        <begin position="130"/>
        <end position="140"/>
    </location>
</feature>
<protein>
    <submittedName>
        <fullName evidence="2">Uncharacterized protein</fullName>
    </submittedName>
</protein>
<evidence type="ECO:0000256" key="1">
    <source>
        <dbReference type="SAM" id="MobiDB-lite"/>
    </source>
</evidence>
<dbReference type="EMBL" id="CP144695">
    <property type="protein sequence ID" value="WVZ04632.1"/>
    <property type="molecule type" value="Genomic_DNA"/>
</dbReference>
<dbReference type="Proteomes" id="UP001374535">
    <property type="component" value="Chromosome 6"/>
</dbReference>
<reference evidence="2 3" key="1">
    <citation type="journal article" date="2023" name="Life. Sci Alliance">
        <title>Evolutionary insights into 3D genome organization and epigenetic landscape of Vigna mungo.</title>
        <authorList>
            <person name="Junaid A."/>
            <person name="Singh B."/>
            <person name="Bhatia S."/>
        </authorList>
    </citation>
    <scope>NUCLEOTIDE SEQUENCE [LARGE SCALE GENOMIC DNA]</scope>
    <source>
        <strain evidence="2">Urdbean</strain>
    </source>
</reference>
<accession>A0AAQ3N822</accession>
<dbReference type="AlphaFoldDB" id="A0AAQ3N822"/>